<dbReference type="PANTHER" id="PTHR42852:SF6">
    <property type="entry name" value="THIOL:DISULFIDE INTERCHANGE PROTEIN DSBE"/>
    <property type="match status" value="1"/>
</dbReference>
<keyword evidence="2" id="KW-0201">Cytochrome c-type biogenesis</keyword>
<dbReference type="Pfam" id="PF08534">
    <property type="entry name" value="Redoxin"/>
    <property type="match status" value="1"/>
</dbReference>
<dbReference type="PROSITE" id="PS51352">
    <property type="entry name" value="THIOREDOXIN_2"/>
    <property type="match status" value="1"/>
</dbReference>
<dbReference type="InterPro" id="IPR036249">
    <property type="entry name" value="Thioredoxin-like_sf"/>
</dbReference>
<dbReference type="GO" id="GO:0016491">
    <property type="term" value="F:oxidoreductase activity"/>
    <property type="evidence" value="ECO:0007669"/>
    <property type="project" value="InterPro"/>
</dbReference>
<evidence type="ECO:0000256" key="3">
    <source>
        <dbReference type="ARBA" id="ARBA00023157"/>
    </source>
</evidence>
<reference evidence="7 8" key="1">
    <citation type="submission" date="2019-02" db="EMBL/GenBank/DDBJ databases">
        <title>Genomic Encyclopedia of Type Strains, Phase IV (KMG-IV): sequencing the most valuable type-strain genomes for metagenomic binning, comparative biology and taxonomic classification.</title>
        <authorList>
            <person name="Goeker M."/>
        </authorList>
    </citation>
    <scope>NUCLEOTIDE SEQUENCE [LARGE SCALE GENOMIC DNA]</scope>
    <source>
        <strain evidence="7 8">DSM 18116</strain>
    </source>
</reference>
<dbReference type="InterPro" id="IPR013740">
    <property type="entry name" value="Redoxin"/>
</dbReference>
<evidence type="ECO:0000256" key="2">
    <source>
        <dbReference type="ARBA" id="ARBA00022748"/>
    </source>
</evidence>
<evidence type="ECO:0000256" key="1">
    <source>
        <dbReference type="ARBA" id="ARBA00004196"/>
    </source>
</evidence>
<organism evidence="7 8">
    <name type="scientific">Pseudobacter ginsenosidimutans</name>
    <dbReference type="NCBI Taxonomy" id="661488"/>
    <lineage>
        <taxon>Bacteria</taxon>
        <taxon>Pseudomonadati</taxon>
        <taxon>Bacteroidota</taxon>
        <taxon>Chitinophagia</taxon>
        <taxon>Chitinophagales</taxon>
        <taxon>Chitinophagaceae</taxon>
        <taxon>Pseudobacter</taxon>
    </lineage>
</organism>
<proteinExistence type="predicted"/>
<protein>
    <submittedName>
        <fullName evidence="7">Thiol-disulfide isomerase/thioredoxin</fullName>
    </submittedName>
</protein>
<feature type="chain" id="PRO_5020383586" evidence="5">
    <location>
        <begin position="19"/>
        <end position="413"/>
    </location>
</feature>
<keyword evidence="4" id="KW-0676">Redox-active center</keyword>
<keyword evidence="7" id="KW-0413">Isomerase</keyword>
<feature type="domain" description="Thioredoxin" evidence="6">
    <location>
        <begin position="271"/>
        <end position="413"/>
    </location>
</feature>
<evidence type="ECO:0000313" key="7">
    <source>
        <dbReference type="EMBL" id="RZS71131.1"/>
    </source>
</evidence>
<dbReference type="InterPro" id="IPR013766">
    <property type="entry name" value="Thioredoxin_domain"/>
</dbReference>
<comment type="subcellular location">
    <subcellularLocation>
        <location evidence="1">Cell envelope</location>
    </subcellularLocation>
</comment>
<dbReference type="InterPro" id="IPR050553">
    <property type="entry name" value="Thioredoxin_ResA/DsbE_sf"/>
</dbReference>
<dbReference type="CDD" id="cd02966">
    <property type="entry name" value="TlpA_like_family"/>
    <property type="match status" value="1"/>
</dbReference>
<dbReference type="PANTHER" id="PTHR42852">
    <property type="entry name" value="THIOL:DISULFIDE INTERCHANGE PROTEIN DSBE"/>
    <property type="match status" value="1"/>
</dbReference>
<dbReference type="GO" id="GO:0017004">
    <property type="term" value="P:cytochrome complex assembly"/>
    <property type="evidence" value="ECO:0007669"/>
    <property type="project" value="UniProtKB-KW"/>
</dbReference>
<comment type="caution">
    <text evidence="7">The sequence shown here is derived from an EMBL/GenBank/DDBJ whole genome shotgun (WGS) entry which is preliminary data.</text>
</comment>
<gene>
    <name evidence="7" type="ORF">EV199_3032</name>
</gene>
<evidence type="ECO:0000313" key="8">
    <source>
        <dbReference type="Proteomes" id="UP000293874"/>
    </source>
</evidence>
<accession>A0A4V2F0S3</accession>
<dbReference type="GO" id="GO:0030313">
    <property type="term" value="C:cell envelope"/>
    <property type="evidence" value="ECO:0007669"/>
    <property type="project" value="UniProtKB-SubCell"/>
</dbReference>
<keyword evidence="8" id="KW-1185">Reference proteome</keyword>
<dbReference type="AlphaFoldDB" id="A0A4V2F0S3"/>
<evidence type="ECO:0000256" key="4">
    <source>
        <dbReference type="ARBA" id="ARBA00023284"/>
    </source>
</evidence>
<dbReference type="Proteomes" id="UP000293874">
    <property type="component" value="Unassembled WGS sequence"/>
</dbReference>
<evidence type="ECO:0000256" key="5">
    <source>
        <dbReference type="SAM" id="SignalP"/>
    </source>
</evidence>
<dbReference type="EMBL" id="SGXA01000002">
    <property type="protein sequence ID" value="RZS71131.1"/>
    <property type="molecule type" value="Genomic_DNA"/>
</dbReference>
<dbReference type="GO" id="GO:0016853">
    <property type="term" value="F:isomerase activity"/>
    <property type="evidence" value="ECO:0007669"/>
    <property type="project" value="UniProtKB-KW"/>
</dbReference>
<feature type="signal peptide" evidence="5">
    <location>
        <begin position="1"/>
        <end position="18"/>
    </location>
</feature>
<dbReference type="SUPFAM" id="SSF52833">
    <property type="entry name" value="Thioredoxin-like"/>
    <property type="match status" value="1"/>
</dbReference>
<sequence length="413" mass="47174">MKQSLIALLLLANGSLFAQKNPYGLTNDLLNNKEETLAKYIPMNGKEYLFAAYVIEPDEFLGKLDAFKKDIQTAIDAEQDAAVKELKAKDLDYYSRNVLKHYILYYGMDSIGMANVEKVLVAKKGAPDFGKAIDSAFKKVYLKKLSPEERTKLDDKVMEGGNSNEVALFKRSGSYRKWMEELITRLRTTKYKADTTLGYEGQNLVKLRVVQQEITEPFIKEYLSYNLTSLVMKLVKSETARDEAYQTFMALVTNGNAKNELKQIHENNKMMASNATAPDFNYVNVDNRKVALKDLRGKYVYIDVWATWCGPCKAEIPFLQKIEKDYHDKNIQFVSLSVDRQADKGKWEKYVRENNLGGIQVIADKDFESEFIKKFNIAAIPRFILIDPKGKIVSGNELRPSDPELKVLLDKLL</sequence>
<name>A0A4V2F0S3_9BACT</name>
<dbReference type="Gene3D" id="3.40.30.10">
    <property type="entry name" value="Glutaredoxin"/>
    <property type="match status" value="1"/>
</dbReference>
<keyword evidence="5" id="KW-0732">Signal</keyword>
<dbReference type="RefSeq" id="WP_207234264.1">
    <property type="nucleotide sequence ID" value="NZ_CP042431.1"/>
</dbReference>
<evidence type="ECO:0000259" key="6">
    <source>
        <dbReference type="PROSITE" id="PS51352"/>
    </source>
</evidence>
<keyword evidence="3" id="KW-1015">Disulfide bond</keyword>